<dbReference type="CTD" id="9800738"/>
<dbReference type="RefSeq" id="XP_003092753.2">
    <property type="nucleotide sequence ID" value="XM_003092705.2"/>
</dbReference>
<feature type="signal peptide" evidence="1">
    <location>
        <begin position="1"/>
        <end position="18"/>
    </location>
</feature>
<organism evidence="2 3">
    <name type="scientific">Caenorhabditis remanei</name>
    <name type="common">Caenorhabditis vulgaris</name>
    <dbReference type="NCBI Taxonomy" id="31234"/>
    <lineage>
        <taxon>Eukaryota</taxon>
        <taxon>Metazoa</taxon>
        <taxon>Ecdysozoa</taxon>
        <taxon>Nematoda</taxon>
        <taxon>Chromadorea</taxon>
        <taxon>Rhabditida</taxon>
        <taxon>Rhabditina</taxon>
        <taxon>Rhabditomorpha</taxon>
        <taxon>Rhabditoidea</taxon>
        <taxon>Rhabditidae</taxon>
        <taxon>Peloderinae</taxon>
        <taxon>Caenorhabditis</taxon>
    </lineage>
</organism>
<comment type="caution">
    <text evidence="2">The sequence shown here is derived from an EMBL/GenBank/DDBJ whole genome shotgun (WGS) entry which is preliminary data.</text>
</comment>
<reference evidence="2 3" key="1">
    <citation type="submission" date="2019-12" db="EMBL/GenBank/DDBJ databases">
        <title>Chromosome-level assembly of the Caenorhabditis remanei genome.</title>
        <authorList>
            <person name="Teterina A.A."/>
            <person name="Willis J.H."/>
            <person name="Phillips P.C."/>
        </authorList>
    </citation>
    <scope>NUCLEOTIDE SEQUENCE [LARGE SCALE GENOMIC DNA]</scope>
    <source>
        <strain evidence="2 3">PX506</strain>
        <tissue evidence="2">Whole organism</tissue>
    </source>
</reference>
<evidence type="ECO:0000256" key="1">
    <source>
        <dbReference type="SAM" id="SignalP"/>
    </source>
</evidence>
<protein>
    <submittedName>
        <fullName evidence="2">Uncharacterized protein</fullName>
    </submittedName>
</protein>
<evidence type="ECO:0000313" key="2">
    <source>
        <dbReference type="EMBL" id="KAF1764341.1"/>
    </source>
</evidence>
<evidence type="ECO:0000313" key="3">
    <source>
        <dbReference type="Proteomes" id="UP000483820"/>
    </source>
</evidence>
<name>A0A6A5HBS6_CAERE</name>
<gene>
    <name evidence="2" type="ORF">GCK72_004288</name>
</gene>
<keyword evidence="1" id="KW-0732">Signal</keyword>
<dbReference type="Proteomes" id="UP000483820">
    <property type="component" value="Chromosome II"/>
</dbReference>
<sequence length="132" mass="14613">MRSLTIALLLAFISLATSESVPLTGVKPGEDFSFELKDPDAIGVTRTLYQSNADAQFYYFCEKTKKKQCGAWVDEKGNKVKGADLKVAFKGKEAVFLKVQQKDAGSYHTVFENAPISAWVNLEVVVPKKPKH</sequence>
<dbReference type="KEGG" id="crq:GCK72_004288"/>
<proteinExistence type="predicted"/>
<feature type="chain" id="PRO_5025450069" evidence="1">
    <location>
        <begin position="19"/>
        <end position="132"/>
    </location>
</feature>
<accession>A0A6A5HBS6</accession>
<dbReference type="EMBL" id="WUAV01000002">
    <property type="protein sequence ID" value="KAF1764341.1"/>
    <property type="molecule type" value="Genomic_DNA"/>
</dbReference>
<dbReference type="AlphaFoldDB" id="A0A6A5HBS6"/>
<dbReference type="GeneID" id="9800738"/>
<dbReference type="PANTHER" id="PTHR35182:SF1">
    <property type="entry name" value="COLD-SHOCK PROTEIN-RELATED"/>
    <property type="match status" value="1"/>
</dbReference>
<dbReference type="PANTHER" id="PTHR35182">
    <property type="entry name" value="PROTEIN CBG13762"/>
    <property type="match status" value="1"/>
</dbReference>